<dbReference type="Proteomes" id="UP000693672">
    <property type="component" value="Unassembled WGS sequence"/>
</dbReference>
<protein>
    <submittedName>
        <fullName evidence="1">Uncharacterized protein</fullName>
    </submittedName>
</protein>
<accession>A0A916K7U7</accession>
<reference evidence="1" key="1">
    <citation type="submission" date="2021-06" db="EMBL/GenBank/DDBJ databases">
        <authorList>
            <person name="Criscuolo A."/>
        </authorList>
    </citation>
    <scope>NUCLEOTIDE SEQUENCE</scope>
    <source>
        <strain evidence="1">CIP111600</strain>
    </source>
</reference>
<dbReference type="AlphaFoldDB" id="A0A916K7U7"/>
<name>A0A916K7U7_9BACL</name>
<sequence>MKSVLPNGTTLRSTQGILGADDRAGIAIILELANKIH</sequence>
<proteinExistence type="predicted"/>
<dbReference type="EMBL" id="CAJVAS010000028">
    <property type="protein sequence ID" value="CAG7644644.1"/>
    <property type="molecule type" value="Genomic_DNA"/>
</dbReference>
<evidence type="ECO:0000313" key="1">
    <source>
        <dbReference type="EMBL" id="CAG7644644.1"/>
    </source>
</evidence>
<evidence type="ECO:0000313" key="2">
    <source>
        <dbReference type="Proteomes" id="UP000693672"/>
    </source>
</evidence>
<keyword evidence="2" id="KW-1185">Reference proteome</keyword>
<gene>
    <name evidence="1" type="ORF">PAESOLCIP111_04756</name>
</gene>
<comment type="caution">
    <text evidence="1">The sequence shown here is derived from an EMBL/GenBank/DDBJ whole genome shotgun (WGS) entry which is preliminary data.</text>
</comment>
<organism evidence="1 2">
    <name type="scientific">Paenibacillus solanacearum</name>
    <dbReference type="NCBI Taxonomy" id="2048548"/>
    <lineage>
        <taxon>Bacteria</taxon>
        <taxon>Bacillati</taxon>
        <taxon>Bacillota</taxon>
        <taxon>Bacilli</taxon>
        <taxon>Bacillales</taxon>
        <taxon>Paenibacillaceae</taxon>
        <taxon>Paenibacillus</taxon>
    </lineage>
</organism>